<evidence type="ECO:0000256" key="3">
    <source>
        <dbReference type="ARBA" id="ARBA00022490"/>
    </source>
</evidence>
<evidence type="ECO:0000256" key="5">
    <source>
        <dbReference type="ARBA" id="ARBA00023203"/>
    </source>
</evidence>
<dbReference type="PANTHER" id="PTHR13759">
    <property type="entry name" value="TWINFILIN"/>
    <property type="match status" value="1"/>
</dbReference>
<dbReference type="InterPro" id="IPR028458">
    <property type="entry name" value="Twinfilin"/>
</dbReference>
<dbReference type="GO" id="GO:0051015">
    <property type="term" value="F:actin filament binding"/>
    <property type="evidence" value="ECO:0007669"/>
    <property type="project" value="TreeGrafter"/>
</dbReference>
<evidence type="ECO:0000256" key="1">
    <source>
        <dbReference type="ARBA" id="ARBA00004245"/>
    </source>
</evidence>
<dbReference type="GO" id="GO:0005884">
    <property type="term" value="C:actin filament"/>
    <property type="evidence" value="ECO:0007669"/>
    <property type="project" value="TreeGrafter"/>
</dbReference>
<evidence type="ECO:0000256" key="8">
    <source>
        <dbReference type="SAM" id="MobiDB-lite"/>
    </source>
</evidence>
<dbReference type="GO" id="GO:0051016">
    <property type="term" value="P:barbed-end actin filament capping"/>
    <property type="evidence" value="ECO:0007669"/>
    <property type="project" value="TreeGrafter"/>
</dbReference>
<dbReference type="GO" id="GO:0003785">
    <property type="term" value="F:actin monomer binding"/>
    <property type="evidence" value="ECO:0007669"/>
    <property type="project" value="TreeGrafter"/>
</dbReference>
<dbReference type="OrthoDB" id="10006997at2759"/>
<organism evidence="10 11">
    <name type="scientific">Linderina pennispora</name>
    <dbReference type="NCBI Taxonomy" id="61395"/>
    <lineage>
        <taxon>Eukaryota</taxon>
        <taxon>Fungi</taxon>
        <taxon>Fungi incertae sedis</taxon>
        <taxon>Zoopagomycota</taxon>
        <taxon>Kickxellomycotina</taxon>
        <taxon>Kickxellomycetes</taxon>
        <taxon>Kickxellales</taxon>
        <taxon>Kickxellaceae</taxon>
        <taxon>Linderina</taxon>
    </lineage>
</organism>
<dbReference type="Proteomes" id="UP000193922">
    <property type="component" value="Unassembled WGS sequence"/>
</dbReference>
<evidence type="ECO:0000313" key="10">
    <source>
        <dbReference type="EMBL" id="ORX74385.1"/>
    </source>
</evidence>
<feature type="domain" description="ADF-H" evidence="9">
    <location>
        <begin position="6"/>
        <end position="136"/>
    </location>
</feature>
<dbReference type="PROSITE" id="PS51263">
    <property type="entry name" value="ADF_H"/>
    <property type="match status" value="2"/>
</dbReference>
<evidence type="ECO:0000313" key="11">
    <source>
        <dbReference type="Proteomes" id="UP000193922"/>
    </source>
</evidence>
<keyword evidence="5" id="KW-0009">Actin-binding</keyword>
<evidence type="ECO:0000256" key="6">
    <source>
        <dbReference type="ARBA" id="ARBA00023212"/>
    </source>
</evidence>
<dbReference type="PANTHER" id="PTHR13759:SF1">
    <property type="entry name" value="TWINFILIN"/>
    <property type="match status" value="1"/>
</dbReference>
<dbReference type="SUPFAM" id="SSF55753">
    <property type="entry name" value="Actin depolymerizing proteins"/>
    <property type="match status" value="2"/>
</dbReference>
<dbReference type="GeneID" id="63800216"/>
<proteinExistence type="inferred from homology"/>
<keyword evidence="4" id="KW-0677">Repeat</keyword>
<dbReference type="RefSeq" id="XP_040747596.1">
    <property type="nucleotide sequence ID" value="XM_040883568.1"/>
</dbReference>
<comment type="caution">
    <text evidence="10">The sequence shown here is derived from an EMBL/GenBank/DDBJ whole genome shotgun (WGS) entry which is preliminary data.</text>
</comment>
<dbReference type="InterPro" id="IPR029006">
    <property type="entry name" value="ADF-H/Gelsolin-like_dom_sf"/>
</dbReference>
<gene>
    <name evidence="10" type="ORF">DL89DRAFT_15298</name>
</gene>
<keyword evidence="11" id="KW-1185">Reference proteome</keyword>
<evidence type="ECO:0000256" key="7">
    <source>
        <dbReference type="ARBA" id="ARBA00038532"/>
    </source>
</evidence>
<accession>A0A1Y1WLY5</accession>
<evidence type="ECO:0000256" key="4">
    <source>
        <dbReference type="ARBA" id="ARBA00022737"/>
    </source>
</evidence>
<feature type="domain" description="ADF-H" evidence="9">
    <location>
        <begin position="176"/>
        <end position="304"/>
    </location>
</feature>
<dbReference type="GO" id="GO:0030042">
    <property type="term" value="P:actin filament depolymerization"/>
    <property type="evidence" value="ECO:0007669"/>
    <property type="project" value="TreeGrafter"/>
</dbReference>
<dbReference type="Gene3D" id="3.40.20.10">
    <property type="entry name" value="Severin"/>
    <property type="match status" value="2"/>
</dbReference>
<dbReference type="CDD" id="cd11285">
    <property type="entry name" value="ADF_Twf-N_like"/>
    <property type="match status" value="1"/>
</dbReference>
<dbReference type="GO" id="GO:0005737">
    <property type="term" value="C:cytoplasm"/>
    <property type="evidence" value="ECO:0007669"/>
    <property type="project" value="TreeGrafter"/>
</dbReference>
<comment type="subunit">
    <text evidence="7">Interacts with G-actin; ADP-actin form.</text>
</comment>
<keyword evidence="6" id="KW-0206">Cytoskeleton</keyword>
<name>A0A1Y1WLY5_9FUNG</name>
<comment type="similarity">
    <text evidence="2">Belongs to the actin-binding proteins ADF family. Twinfilin subfamily.</text>
</comment>
<dbReference type="CDD" id="cd11284">
    <property type="entry name" value="ADF_Twf-C_like"/>
    <property type="match status" value="1"/>
</dbReference>
<dbReference type="SMART" id="SM00102">
    <property type="entry name" value="ADF"/>
    <property type="match status" value="2"/>
</dbReference>
<protein>
    <submittedName>
        <fullName evidence="10">Actin depolymerizing protein</fullName>
    </submittedName>
</protein>
<dbReference type="Pfam" id="PF00241">
    <property type="entry name" value="Cofilin_ADF"/>
    <property type="match status" value="2"/>
</dbReference>
<sequence length="338" mass="37870">MAHQSGIKVSDELATRFISALNDTTTRALKVSIVNESLEAADEQTVSGTFDEDFAHVASLLHDTDPCYVLVRQDLAGNKWLFCAYIPDSAKVRDKMLYASTRATATKMLGDSYFVDSLYGTTRDEFSLAGYEQHRRHEESSAPLTERELELERIKEIESNSVDVPTLDTRKSHVTGVSFDIDEQAREALHSFASGTVNFVLLAVDSKNERVLLDRSESLQDHGQVAECFPDDMPRFAYYWYDSTTVMFIYACPSSSSVRERMLYSTFRAGLCHEVEALGVKAAVRMEVDEPRELTARALEDEVGFKTDSGASTPRPPATQTKFRRPAPPGRRPRTTKP</sequence>
<dbReference type="STRING" id="61395.A0A1Y1WLY5"/>
<dbReference type="FunFam" id="3.40.20.10:FF:000042">
    <property type="entry name" value="Actin depolymerizing protein"/>
    <property type="match status" value="1"/>
</dbReference>
<reference evidence="10 11" key="1">
    <citation type="submission" date="2016-07" db="EMBL/GenBank/DDBJ databases">
        <title>Pervasive Adenine N6-methylation of Active Genes in Fungi.</title>
        <authorList>
            <consortium name="DOE Joint Genome Institute"/>
            <person name="Mondo S.J."/>
            <person name="Dannebaum R.O."/>
            <person name="Kuo R.C."/>
            <person name="Labutti K."/>
            <person name="Haridas S."/>
            <person name="Kuo A."/>
            <person name="Salamov A."/>
            <person name="Ahrendt S.R."/>
            <person name="Lipzen A."/>
            <person name="Sullivan W."/>
            <person name="Andreopoulos W.B."/>
            <person name="Clum A."/>
            <person name="Lindquist E."/>
            <person name="Daum C."/>
            <person name="Ramamoorthy G.K."/>
            <person name="Gryganskyi A."/>
            <person name="Culley D."/>
            <person name="Magnuson J.K."/>
            <person name="James T.Y."/>
            <person name="O'Malley M.A."/>
            <person name="Stajich J.E."/>
            <person name="Spatafora J.W."/>
            <person name="Visel A."/>
            <person name="Grigoriev I.V."/>
        </authorList>
    </citation>
    <scope>NUCLEOTIDE SEQUENCE [LARGE SCALE GENOMIC DNA]</scope>
    <source>
        <strain evidence="10 11">ATCC 12442</strain>
    </source>
</reference>
<evidence type="ECO:0000256" key="2">
    <source>
        <dbReference type="ARBA" id="ARBA00009557"/>
    </source>
</evidence>
<dbReference type="EMBL" id="MCFD01000001">
    <property type="protein sequence ID" value="ORX74385.1"/>
    <property type="molecule type" value="Genomic_DNA"/>
</dbReference>
<evidence type="ECO:0000259" key="9">
    <source>
        <dbReference type="PROSITE" id="PS51263"/>
    </source>
</evidence>
<feature type="region of interest" description="Disordered" evidence="8">
    <location>
        <begin position="299"/>
        <end position="338"/>
    </location>
</feature>
<dbReference type="AlphaFoldDB" id="A0A1Y1WLY5"/>
<dbReference type="InterPro" id="IPR002108">
    <property type="entry name" value="ADF-H"/>
</dbReference>
<keyword evidence="3" id="KW-0963">Cytoplasm</keyword>
<comment type="subcellular location">
    <subcellularLocation>
        <location evidence="1">Cytoplasm</location>
        <location evidence="1">Cytoskeleton</location>
    </subcellularLocation>
</comment>